<protein>
    <recommendedName>
        <fullName evidence="4">DoxX family protein</fullName>
    </recommendedName>
</protein>
<dbReference type="OrthoDB" id="9788974at2"/>
<gene>
    <name evidence="2" type="ORF">DI53_3201</name>
</gene>
<evidence type="ECO:0000256" key="1">
    <source>
        <dbReference type="SAM" id="Phobius"/>
    </source>
</evidence>
<proteinExistence type="predicted"/>
<evidence type="ECO:0008006" key="4">
    <source>
        <dbReference type="Google" id="ProtNLM"/>
    </source>
</evidence>
<accession>A0A0B8T5M0</accession>
<comment type="caution">
    <text evidence="2">The sequence shown here is derived from an EMBL/GenBank/DDBJ whole genome shotgun (WGS) entry which is preliminary data.</text>
</comment>
<dbReference type="AlphaFoldDB" id="A0A0B8T5M0"/>
<dbReference type="EMBL" id="JJMU01000061">
    <property type="protein sequence ID" value="KGE12984.1"/>
    <property type="molecule type" value="Genomic_DNA"/>
</dbReference>
<dbReference type="PANTHER" id="PTHR36974">
    <property type="entry name" value="MEMBRANE PROTEIN-RELATED"/>
    <property type="match status" value="1"/>
</dbReference>
<feature type="transmembrane region" description="Helical" evidence="1">
    <location>
        <begin position="80"/>
        <end position="99"/>
    </location>
</feature>
<name>A0A0B8T5M0_9SPHI</name>
<evidence type="ECO:0000313" key="2">
    <source>
        <dbReference type="EMBL" id="KGE12984.1"/>
    </source>
</evidence>
<sequence length="157" mass="17592">MDNLSNHRPLSSAQQVARVILGLFMLFAGIGHLTFARTTFQAQVPDWVPMDKDMVVVLSGIVEISLGLLIIIWGHRYKAIPWLLALFFIAVFPGNIAQYVNERDGFGLNTEGARLLRLFFQPVLILWALWSMGAIGYRKREKNAGMAGTDSFPSKLK</sequence>
<keyword evidence="1" id="KW-0472">Membrane</keyword>
<organism evidence="2 3">
    <name type="scientific">Sphingobacterium deserti</name>
    <dbReference type="NCBI Taxonomy" id="1229276"/>
    <lineage>
        <taxon>Bacteria</taxon>
        <taxon>Pseudomonadati</taxon>
        <taxon>Bacteroidota</taxon>
        <taxon>Sphingobacteriia</taxon>
        <taxon>Sphingobacteriales</taxon>
        <taxon>Sphingobacteriaceae</taxon>
        <taxon>Sphingobacterium</taxon>
    </lineage>
</organism>
<dbReference type="PANTHER" id="PTHR36974:SF1">
    <property type="entry name" value="DOXX FAMILY MEMBRANE PROTEIN"/>
    <property type="match status" value="1"/>
</dbReference>
<keyword evidence="3" id="KW-1185">Reference proteome</keyword>
<feature type="transmembrane region" description="Helical" evidence="1">
    <location>
        <begin position="55"/>
        <end position="73"/>
    </location>
</feature>
<reference evidence="3" key="1">
    <citation type="submission" date="2014-04" db="EMBL/GenBank/DDBJ databases">
        <title>Whole-Genome optical mapping and complete genome sequence of Sphingobacterium deserti sp. nov., a new spaces isolated from desert in the west of China.</title>
        <authorList>
            <person name="Teng C."/>
            <person name="Zhou Z."/>
            <person name="Li X."/>
            <person name="Chen M."/>
            <person name="Lin M."/>
            <person name="Wang L."/>
            <person name="Su S."/>
            <person name="Zhang C."/>
            <person name="Zhang W."/>
        </authorList>
    </citation>
    <scope>NUCLEOTIDE SEQUENCE [LARGE SCALE GENOMIC DNA]</scope>
    <source>
        <strain evidence="3">ACCC05744</strain>
    </source>
</reference>
<dbReference type="Proteomes" id="UP000031802">
    <property type="component" value="Unassembled WGS sequence"/>
</dbReference>
<dbReference type="STRING" id="1229276.DI53_3201"/>
<reference evidence="2 3" key="2">
    <citation type="journal article" date="2015" name="PLoS ONE">
        <title>Whole-Genome Optical Mapping and Finished Genome Sequence of Sphingobacterium deserti sp. nov., a New Species Isolated from the Western Desert of China.</title>
        <authorList>
            <person name="Teng C."/>
            <person name="Zhou Z."/>
            <person name="Molnar I."/>
            <person name="Li X."/>
            <person name="Tang R."/>
            <person name="Chen M."/>
            <person name="Wang L."/>
            <person name="Su S."/>
            <person name="Zhang W."/>
            <person name="Lin M."/>
        </authorList>
    </citation>
    <scope>NUCLEOTIDE SEQUENCE [LARGE SCALE GENOMIC DNA]</scope>
    <source>
        <strain evidence="3">ACCC05744</strain>
    </source>
</reference>
<dbReference type="PATRIC" id="fig|1229276.3.peg.3312"/>
<keyword evidence="1" id="KW-1133">Transmembrane helix</keyword>
<dbReference type="RefSeq" id="WP_052072467.1">
    <property type="nucleotide sequence ID" value="NZ_JJMU01000061.1"/>
</dbReference>
<keyword evidence="1" id="KW-0812">Transmembrane</keyword>
<dbReference type="eggNOG" id="COG4270">
    <property type="taxonomic scope" value="Bacteria"/>
</dbReference>
<feature type="transmembrane region" description="Helical" evidence="1">
    <location>
        <begin position="119"/>
        <end position="137"/>
    </location>
</feature>
<evidence type="ECO:0000313" key="3">
    <source>
        <dbReference type="Proteomes" id="UP000031802"/>
    </source>
</evidence>
<feature type="transmembrane region" description="Helical" evidence="1">
    <location>
        <begin position="16"/>
        <end position="35"/>
    </location>
</feature>